<reference evidence="2" key="1">
    <citation type="journal article" date="2023" name="Nat. Plants">
        <title>Single-cell RNA sequencing provides a high-resolution roadmap for understanding the multicellular compartmentation of specialized metabolism.</title>
        <authorList>
            <person name="Sun S."/>
            <person name="Shen X."/>
            <person name="Li Y."/>
            <person name="Li Y."/>
            <person name="Wang S."/>
            <person name="Li R."/>
            <person name="Zhang H."/>
            <person name="Shen G."/>
            <person name="Guo B."/>
            <person name="Wei J."/>
            <person name="Xu J."/>
            <person name="St-Pierre B."/>
            <person name="Chen S."/>
            <person name="Sun C."/>
        </authorList>
    </citation>
    <scope>NUCLEOTIDE SEQUENCE [LARGE SCALE GENOMIC DNA]</scope>
</reference>
<dbReference type="Proteomes" id="UP001060085">
    <property type="component" value="Linkage Group LG06"/>
</dbReference>
<keyword evidence="2" id="KW-1185">Reference proteome</keyword>
<evidence type="ECO:0000313" key="2">
    <source>
        <dbReference type="Proteomes" id="UP001060085"/>
    </source>
</evidence>
<organism evidence="1 2">
    <name type="scientific">Catharanthus roseus</name>
    <name type="common">Madagascar periwinkle</name>
    <name type="synonym">Vinca rosea</name>
    <dbReference type="NCBI Taxonomy" id="4058"/>
    <lineage>
        <taxon>Eukaryota</taxon>
        <taxon>Viridiplantae</taxon>
        <taxon>Streptophyta</taxon>
        <taxon>Embryophyta</taxon>
        <taxon>Tracheophyta</taxon>
        <taxon>Spermatophyta</taxon>
        <taxon>Magnoliopsida</taxon>
        <taxon>eudicotyledons</taxon>
        <taxon>Gunneridae</taxon>
        <taxon>Pentapetalae</taxon>
        <taxon>asterids</taxon>
        <taxon>lamiids</taxon>
        <taxon>Gentianales</taxon>
        <taxon>Apocynaceae</taxon>
        <taxon>Rauvolfioideae</taxon>
        <taxon>Vinceae</taxon>
        <taxon>Catharanthinae</taxon>
        <taxon>Catharanthus</taxon>
    </lineage>
</organism>
<proteinExistence type="predicted"/>
<comment type="caution">
    <text evidence="1">The sequence shown here is derived from an EMBL/GenBank/DDBJ whole genome shotgun (WGS) entry which is preliminary data.</text>
</comment>
<gene>
    <name evidence="1" type="ORF">M9H77_25019</name>
</gene>
<evidence type="ECO:0000313" key="1">
    <source>
        <dbReference type="EMBL" id="KAI5656226.1"/>
    </source>
</evidence>
<dbReference type="EMBL" id="CM044706">
    <property type="protein sequence ID" value="KAI5656226.1"/>
    <property type="molecule type" value="Genomic_DNA"/>
</dbReference>
<accession>A0ACC0A6K7</accession>
<name>A0ACC0A6K7_CATRO</name>
<sequence length="415" mass="45549">MEKLDSRMSSLQLQPPTYGNSITILSIDGGGIRGIIPGVILDFLESELQKLDGEDARLADYFDVIAGTSTGGLVTAMLTAPNENNRPLYAAKDITDFYLQHCPKIFPQKQRNLIRGAAKLVNQAVLGPKYDGEYLHNLVKEKLGETRIHQTLTNVVIPTFDIKLLQPTIFSTYAAEKNPIMDALLADVCIGTSAAPTYFPTYCFETKNSDGSVKQFNLTDGGVAANNPALVAINQVTAEVMGGKNADFFDVKPNQYNRFIVLSLGTGTAKIEQKYDAKKAAKWGLLGWLVNGGSTPLVDVFTQASADMIDFHLSTLFQTLQSEQNYLRIQDDSLTGDLSSVDVSTKENLEGLVKVGENLLKKPVSRVNLQTGCYEPLNNGTNEEALRKFAETLSKEKRVRLVRSPTGRHAMAKKY</sequence>
<protein>
    <submittedName>
        <fullName evidence="1">Uncharacterized protein</fullName>
    </submittedName>
</protein>